<evidence type="ECO:0000256" key="2">
    <source>
        <dbReference type="ARBA" id="ARBA00023004"/>
    </source>
</evidence>
<feature type="region of interest" description="Disordered" evidence="3">
    <location>
        <begin position="445"/>
        <end position="466"/>
    </location>
</feature>
<name>A0A8K0T2Q4_9HYPO</name>
<feature type="compositionally biased region" description="Pro residues" evidence="3">
    <location>
        <begin position="539"/>
        <end position="549"/>
    </location>
</feature>
<dbReference type="OrthoDB" id="540004at2759"/>
<dbReference type="GO" id="GO:0019760">
    <property type="term" value="P:glucosinolate metabolic process"/>
    <property type="evidence" value="ECO:0007669"/>
    <property type="project" value="UniProtKB-ARBA"/>
</dbReference>
<comment type="caution">
    <text evidence="6">The sequence shown here is derived from an EMBL/GenBank/DDBJ whole genome shotgun (WGS) entry which is preliminary data.</text>
</comment>
<keyword evidence="4" id="KW-0472">Membrane</keyword>
<dbReference type="InterPro" id="IPR015915">
    <property type="entry name" value="Kelch-typ_b-propeller"/>
</dbReference>
<evidence type="ECO:0008006" key="8">
    <source>
        <dbReference type="Google" id="ProtNLM"/>
    </source>
</evidence>
<feature type="region of interest" description="Disordered" evidence="3">
    <location>
        <begin position="585"/>
        <end position="627"/>
    </location>
</feature>
<organism evidence="6 7">
    <name type="scientific">Stachybotrys elegans</name>
    <dbReference type="NCBI Taxonomy" id="80388"/>
    <lineage>
        <taxon>Eukaryota</taxon>
        <taxon>Fungi</taxon>
        <taxon>Dikarya</taxon>
        <taxon>Ascomycota</taxon>
        <taxon>Pezizomycotina</taxon>
        <taxon>Sordariomycetes</taxon>
        <taxon>Hypocreomycetidae</taxon>
        <taxon>Hypocreales</taxon>
        <taxon>Stachybotryaceae</taxon>
        <taxon>Stachybotrys</taxon>
    </lineage>
</organism>
<evidence type="ECO:0000256" key="3">
    <source>
        <dbReference type="SAM" id="MobiDB-lite"/>
    </source>
</evidence>
<reference evidence="6" key="1">
    <citation type="journal article" date="2021" name="Nat. Commun.">
        <title>Genetic determinants of endophytism in the Arabidopsis root mycobiome.</title>
        <authorList>
            <person name="Mesny F."/>
            <person name="Miyauchi S."/>
            <person name="Thiergart T."/>
            <person name="Pickel B."/>
            <person name="Atanasova L."/>
            <person name="Karlsson M."/>
            <person name="Huettel B."/>
            <person name="Barry K.W."/>
            <person name="Haridas S."/>
            <person name="Chen C."/>
            <person name="Bauer D."/>
            <person name="Andreopoulos W."/>
            <person name="Pangilinan J."/>
            <person name="LaButti K."/>
            <person name="Riley R."/>
            <person name="Lipzen A."/>
            <person name="Clum A."/>
            <person name="Drula E."/>
            <person name="Henrissat B."/>
            <person name="Kohler A."/>
            <person name="Grigoriev I.V."/>
            <person name="Martin F.M."/>
            <person name="Hacquard S."/>
        </authorList>
    </citation>
    <scope>NUCLEOTIDE SEQUENCE</scope>
    <source>
        <strain evidence="6">MPI-CAGE-CH-0235</strain>
    </source>
</reference>
<keyword evidence="2" id="KW-0408">Iron</keyword>
<feature type="chain" id="PRO_5035445709" description="Kelch repeat protein" evidence="5">
    <location>
        <begin position="28"/>
        <end position="627"/>
    </location>
</feature>
<keyword evidence="7" id="KW-1185">Reference proteome</keyword>
<keyword evidence="4" id="KW-1133">Transmembrane helix</keyword>
<dbReference type="EMBL" id="JAGPNK010000001">
    <property type="protein sequence ID" value="KAH7329108.1"/>
    <property type="molecule type" value="Genomic_DNA"/>
</dbReference>
<keyword evidence="1" id="KW-0677">Repeat</keyword>
<feature type="transmembrane region" description="Helical" evidence="4">
    <location>
        <begin position="468"/>
        <end position="496"/>
    </location>
</feature>
<feature type="compositionally biased region" description="Low complexity" evidence="3">
    <location>
        <begin position="523"/>
        <end position="538"/>
    </location>
</feature>
<dbReference type="AlphaFoldDB" id="A0A8K0T2Q4"/>
<dbReference type="SUPFAM" id="SSF117281">
    <property type="entry name" value="Kelch motif"/>
    <property type="match status" value="1"/>
</dbReference>
<dbReference type="Gene3D" id="2.120.10.80">
    <property type="entry name" value="Kelch-type beta propeller"/>
    <property type="match status" value="2"/>
</dbReference>
<keyword evidence="5" id="KW-0732">Signal</keyword>
<feature type="signal peptide" evidence="5">
    <location>
        <begin position="1"/>
        <end position="27"/>
    </location>
</feature>
<protein>
    <recommendedName>
        <fullName evidence="8">Kelch repeat protein</fullName>
    </recommendedName>
</protein>
<keyword evidence="4" id="KW-0812">Transmembrane</keyword>
<evidence type="ECO:0000313" key="6">
    <source>
        <dbReference type="EMBL" id="KAH7329108.1"/>
    </source>
</evidence>
<evidence type="ECO:0000256" key="5">
    <source>
        <dbReference type="SAM" id="SignalP"/>
    </source>
</evidence>
<evidence type="ECO:0000256" key="4">
    <source>
        <dbReference type="SAM" id="Phobius"/>
    </source>
</evidence>
<proteinExistence type="predicted"/>
<sequence length="627" mass="69186">MRSPFNCQKAFGLTALVVLTFASRSLQQRDPIRDFCRRWGHQTAVVDDRLYVDGGMMNWNPMSQFPENYTNTFLIYHDLSTVSSSGMPPPHANLSKNSSVPSVQGGVLWPDEVNKRIYMYGGEFRGERPWRFSLYSYDIINDFWEDSYASSQTHDIRRRSYGAGVSISSRGEGYYYGGWINNASDANWDSQTGQATSYLLRYNMDSNEWTNQTGPDEVGRAEGAMVHIPIGDGGFLVYFGGIRGQENGTWEAQPMDEILLFDVVSGKSYIQRATGRVPQARRRFCAGAAWAQDQSSYNIYLYGGGGQAQGSAGFDDIYVLSIPSFTWVRMWPETGNQTGEWPHHSLSCNIVREAQMIVHGGSFPLHSDCDSATQWGLHNMDLGQQNQDNAVWALYDPSKSRYVVPDAVREVVGGDGEGGATMTAPAEGFMHPDLDVLMTRQASVATRAPTRAVSPTGTSTSSPESDEALTAGGIAGIVIGGVAALFICFLACFCIIRRRRRIRSQTSSQQPMAQMHPWIAQLPTHSSFSPSPSTTRPQTMPPYSGPPVELPSGEENELSIGSPYSEVSLTEPKNDPHGLWRHQAMLMQGPGSPPLQPPHSMGLNAAPPLQTSSRYNHGYAPRDLREN</sequence>
<dbReference type="PANTHER" id="PTHR47435:SF4">
    <property type="entry name" value="KELCH REPEAT PROTEIN (AFU_ORTHOLOGUE AFUA_5G12780)"/>
    <property type="match status" value="1"/>
</dbReference>
<evidence type="ECO:0000256" key="1">
    <source>
        <dbReference type="ARBA" id="ARBA00022737"/>
    </source>
</evidence>
<gene>
    <name evidence="6" type="ORF">B0I35DRAFT_473739</name>
</gene>
<dbReference type="PANTHER" id="PTHR47435">
    <property type="entry name" value="KELCH REPEAT PROTEIN (AFU_ORTHOLOGUE AFUA_5G12780)"/>
    <property type="match status" value="1"/>
</dbReference>
<feature type="compositionally biased region" description="Low complexity" evidence="3">
    <location>
        <begin position="454"/>
        <end position="463"/>
    </location>
</feature>
<evidence type="ECO:0000313" key="7">
    <source>
        <dbReference type="Proteomes" id="UP000813444"/>
    </source>
</evidence>
<dbReference type="Proteomes" id="UP000813444">
    <property type="component" value="Unassembled WGS sequence"/>
</dbReference>
<accession>A0A8K0T2Q4</accession>
<feature type="region of interest" description="Disordered" evidence="3">
    <location>
        <begin position="523"/>
        <end position="560"/>
    </location>
</feature>